<keyword evidence="3 9" id="KW-0812">Transmembrane</keyword>
<evidence type="ECO:0000313" key="11">
    <source>
        <dbReference type="Proteomes" id="UP001634394"/>
    </source>
</evidence>
<feature type="transmembrane region" description="Helical" evidence="9">
    <location>
        <begin position="113"/>
        <end position="132"/>
    </location>
</feature>
<evidence type="ECO:0000256" key="5">
    <source>
        <dbReference type="ARBA" id="ARBA00022989"/>
    </source>
</evidence>
<gene>
    <name evidence="10" type="ORF">ACJMK2_021261</name>
</gene>
<sequence length="380" mass="43548">MKFHLNETKQLVTFSTFLGNSVSEVNDAHENSGLQLLHSIFSSFNSFLPTVNQPLTAFNQSCVGVESNTNYTAILEIKDVDLWYVVYLATGVILFFSAKHWSRNTNLHYGTGVSLGVLASLLIIVFVIYRFLPQKLKSVGYVLFFIGSSASLWLLKHISTLITHPVTGHVLDYWQWIVGYIVVMGLLSFALVYRFGPVTETRTLNLIQWFLQGLGLFLVFISTQITEVSVAFIIIMLTLYSFPRKLLYNKFSRSLWFRIFPRKIRLLTEEEYREQGERETIKALEDLRKYCSSPQCSPWKVISKLKDPQRFASFIEGESWHISNAELLEYDSGPDSIPSGDSELEQDPRISDDSDSNISEDRGYHRHDNNVRSNRTNHAT</sequence>
<name>A0ABD3TGH3_SINWO</name>
<evidence type="ECO:0000256" key="1">
    <source>
        <dbReference type="ARBA" id="ARBA00004575"/>
    </source>
</evidence>
<keyword evidence="7" id="KW-0539">Nucleus</keyword>
<proteinExistence type="inferred from homology"/>
<evidence type="ECO:0000256" key="7">
    <source>
        <dbReference type="ARBA" id="ARBA00023242"/>
    </source>
</evidence>
<evidence type="ECO:0000256" key="3">
    <source>
        <dbReference type="ARBA" id="ARBA00022692"/>
    </source>
</evidence>
<evidence type="ECO:0000256" key="6">
    <source>
        <dbReference type="ARBA" id="ARBA00023136"/>
    </source>
</evidence>
<dbReference type="Proteomes" id="UP001634394">
    <property type="component" value="Unassembled WGS sequence"/>
</dbReference>
<feature type="transmembrane region" description="Helical" evidence="9">
    <location>
        <begin position="216"/>
        <end position="242"/>
    </location>
</feature>
<feature type="compositionally biased region" description="Low complexity" evidence="8">
    <location>
        <begin position="332"/>
        <end position="341"/>
    </location>
</feature>
<keyword evidence="5 9" id="KW-1133">Transmembrane helix</keyword>
<comment type="similarity">
    <text evidence="2">Belongs to the NEMP family.</text>
</comment>
<organism evidence="10 11">
    <name type="scientific">Sinanodonta woodiana</name>
    <name type="common">Chinese pond mussel</name>
    <name type="synonym">Anodonta woodiana</name>
    <dbReference type="NCBI Taxonomy" id="1069815"/>
    <lineage>
        <taxon>Eukaryota</taxon>
        <taxon>Metazoa</taxon>
        <taxon>Spiralia</taxon>
        <taxon>Lophotrochozoa</taxon>
        <taxon>Mollusca</taxon>
        <taxon>Bivalvia</taxon>
        <taxon>Autobranchia</taxon>
        <taxon>Heteroconchia</taxon>
        <taxon>Palaeoheterodonta</taxon>
        <taxon>Unionida</taxon>
        <taxon>Unionoidea</taxon>
        <taxon>Unionidae</taxon>
        <taxon>Unioninae</taxon>
        <taxon>Sinanodonta</taxon>
    </lineage>
</organism>
<evidence type="ECO:0000256" key="8">
    <source>
        <dbReference type="SAM" id="MobiDB-lite"/>
    </source>
</evidence>
<keyword evidence="11" id="KW-1185">Reference proteome</keyword>
<evidence type="ECO:0000256" key="2">
    <source>
        <dbReference type="ARBA" id="ARBA00005748"/>
    </source>
</evidence>
<feature type="compositionally biased region" description="Basic and acidic residues" evidence="8">
    <location>
        <begin position="359"/>
        <end position="370"/>
    </location>
</feature>
<keyword evidence="4" id="KW-0732">Signal</keyword>
<dbReference type="PANTHER" id="PTHR13598">
    <property type="entry name" value="AT07567P-RELATED"/>
    <property type="match status" value="1"/>
</dbReference>
<accession>A0ABD3TGH3</accession>
<feature type="compositionally biased region" description="Polar residues" evidence="8">
    <location>
        <begin position="371"/>
        <end position="380"/>
    </location>
</feature>
<keyword evidence="6 9" id="KW-0472">Membrane</keyword>
<comment type="caution">
    <text evidence="10">The sequence shown here is derived from an EMBL/GenBank/DDBJ whole genome shotgun (WGS) entry which is preliminary data.</text>
</comment>
<evidence type="ECO:0000256" key="4">
    <source>
        <dbReference type="ARBA" id="ARBA00022729"/>
    </source>
</evidence>
<feature type="transmembrane region" description="Helical" evidence="9">
    <location>
        <begin position="82"/>
        <end position="101"/>
    </location>
</feature>
<feature type="transmembrane region" description="Helical" evidence="9">
    <location>
        <begin position="138"/>
        <end position="155"/>
    </location>
</feature>
<feature type="region of interest" description="Disordered" evidence="8">
    <location>
        <begin position="332"/>
        <end position="380"/>
    </location>
</feature>
<dbReference type="PANTHER" id="PTHR13598:SF1">
    <property type="entry name" value="AT07567P-RELATED"/>
    <property type="match status" value="1"/>
</dbReference>
<protein>
    <recommendedName>
        <fullName evidence="12">Nuclear envelope integral membrane protein 1</fullName>
    </recommendedName>
</protein>
<dbReference type="InterPro" id="IPR019358">
    <property type="entry name" value="NEMP_fam"/>
</dbReference>
<evidence type="ECO:0000313" key="10">
    <source>
        <dbReference type="EMBL" id="KAL3835785.1"/>
    </source>
</evidence>
<dbReference type="GO" id="GO:0005637">
    <property type="term" value="C:nuclear inner membrane"/>
    <property type="evidence" value="ECO:0007669"/>
    <property type="project" value="UniProtKB-SubCell"/>
</dbReference>
<reference evidence="10 11" key="1">
    <citation type="submission" date="2024-11" db="EMBL/GenBank/DDBJ databases">
        <title>Chromosome-level genome assembly of the freshwater bivalve Anodonta woodiana.</title>
        <authorList>
            <person name="Chen X."/>
        </authorList>
    </citation>
    <scope>NUCLEOTIDE SEQUENCE [LARGE SCALE GENOMIC DNA]</scope>
    <source>
        <strain evidence="10">MN2024</strain>
        <tissue evidence="10">Gills</tissue>
    </source>
</reference>
<comment type="subcellular location">
    <subcellularLocation>
        <location evidence="1">Nucleus inner membrane</location>
        <topology evidence="1">Multi-pass membrane protein</topology>
        <orientation evidence="1">Nucleoplasmic side</orientation>
    </subcellularLocation>
</comment>
<dbReference type="AlphaFoldDB" id="A0ABD3TGH3"/>
<feature type="transmembrane region" description="Helical" evidence="9">
    <location>
        <begin position="176"/>
        <end position="196"/>
    </location>
</feature>
<evidence type="ECO:0000256" key="9">
    <source>
        <dbReference type="SAM" id="Phobius"/>
    </source>
</evidence>
<dbReference type="Pfam" id="PF10225">
    <property type="entry name" value="NEMP"/>
    <property type="match status" value="1"/>
</dbReference>
<evidence type="ECO:0008006" key="12">
    <source>
        <dbReference type="Google" id="ProtNLM"/>
    </source>
</evidence>
<dbReference type="EMBL" id="JBJQND010000018">
    <property type="protein sequence ID" value="KAL3835785.1"/>
    <property type="molecule type" value="Genomic_DNA"/>
</dbReference>